<dbReference type="Gene3D" id="3.40.30.10">
    <property type="entry name" value="Glutaredoxin"/>
    <property type="match status" value="1"/>
</dbReference>
<name>A0ABX5FDJ4_9BURK</name>
<dbReference type="InterPro" id="IPR003782">
    <property type="entry name" value="SCO1/SenC"/>
</dbReference>
<evidence type="ECO:0000259" key="3">
    <source>
        <dbReference type="PROSITE" id="PS51352"/>
    </source>
</evidence>
<organism evidence="4 5">
    <name type="scientific">Candidatus Pandoraea novymonadis</name>
    <dbReference type="NCBI Taxonomy" id="1808959"/>
    <lineage>
        <taxon>Bacteria</taxon>
        <taxon>Pseudomonadati</taxon>
        <taxon>Pseudomonadota</taxon>
        <taxon>Betaproteobacteria</taxon>
        <taxon>Burkholderiales</taxon>
        <taxon>Burkholderiaceae</taxon>
        <taxon>Pandoraea</taxon>
    </lineage>
</organism>
<feature type="domain" description="Thioredoxin" evidence="3">
    <location>
        <begin position="38"/>
        <end position="200"/>
    </location>
</feature>
<dbReference type="EMBL" id="MUHY01000002">
    <property type="protein sequence ID" value="PSB91754.1"/>
    <property type="molecule type" value="Genomic_DNA"/>
</dbReference>
<dbReference type="PANTHER" id="PTHR12151:SF25">
    <property type="entry name" value="LINALOOL DEHYDRATASE_ISOMERASE DOMAIN-CONTAINING PROTEIN"/>
    <property type="match status" value="1"/>
</dbReference>
<dbReference type="InterPro" id="IPR013766">
    <property type="entry name" value="Thioredoxin_domain"/>
</dbReference>
<dbReference type="SUPFAM" id="SSF52833">
    <property type="entry name" value="Thioredoxin-like"/>
    <property type="match status" value="1"/>
</dbReference>
<dbReference type="InterPro" id="IPR036249">
    <property type="entry name" value="Thioredoxin-like_sf"/>
</dbReference>
<sequence length="200" mass="22593">MKFSLSQVTTLSIFFISILLMTACGDQAHPLFQSLNISANKAFTSKFSLLDSLDKPITLAAYKGRVVAIFFGYIHCPDVCPTTLAEMNQVIHKLGDDAKKIQVIFVTVDPERDTPELLSEYVHAFNPDFLGLRAIDEVAFEKMKRDFRVVVEKVEGKTPDSYTIDHTAGIYVFDQKGQLRILMRPDQTVDQMVEDLKKLL</sequence>
<protein>
    <recommendedName>
        <fullName evidence="3">Thioredoxin domain-containing protein</fullName>
    </recommendedName>
</protein>
<dbReference type="CDD" id="cd02968">
    <property type="entry name" value="SCO"/>
    <property type="match status" value="1"/>
</dbReference>
<dbReference type="RefSeq" id="WP_106182936.1">
    <property type="nucleotide sequence ID" value="NZ_MUHY01000002.1"/>
</dbReference>
<proteinExistence type="inferred from homology"/>
<evidence type="ECO:0000313" key="4">
    <source>
        <dbReference type="EMBL" id="PSB91754.1"/>
    </source>
</evidence>
<reference evidence="4 5" key="1">
    <citation type="journal article" date="2017" name="Front. Microbiol.">
        <title>Genome of Ca. Pandoraea novymonadis, an Endosymbiotic Bacterium of the Trypanosomatid Novymonas esmeraldas.</title>
        <authorList>
            <person name="Kostygov A.Y."/>
            <person name="Butenko A."/>
            <person name="Nenarokova A."/>
            <person name="Tashyreva D."/>
            <person name="Flegontov P."/>
            <person name="Lukes J."/>
            <person name="Yurchenko V."/>
        </authorList>
    </citation>
    <scope>NUCLEOTIDE SEQUENCE [LARGE SCALE GENOMIC DNA]</scope>
    <source>
        <strain evidence="4 5">E262</strain>
    </source>
</reference>
<evidence type="ECO:0000313" key="5">
    <source>
        <dbReference type="Proteomes" id="UP000242660"/>
    </source>
</evidence>
<evidence type="ECO:0000256" key="2">
    <source>
        <dbReference type="ARBA" id="ARBA00023008"/>
    </source>
</evidence>
<dbReference type="Pfam" id="PF02630">
    <property type="entry name" value="SCO1-SenC"/>
    <property type="match status" value="1"/>
</dbReference>
<comment type="similarity">
    <text evidence="1">Belongs to the SCO1/2 family.</text>
</comment>
<comment type="caution">
    <text evidence="4">The sequence shown here is derived from an EMBL/GenBank/DDBJ whole genome shotgun (WGS) entry which is preliminary data.</text>
</comment>
<accession>A0ABX5FDJ4</accession>
<keyword evidence="2" id="KW-0186">Copper</keyword>
<dbReference type="PROSITE" id="PS51352">
    <property type="entry name" value="THIOREDOXIN_2"/>
    <property type="match status" value="1"/>
</dbReference>
<dbReference type="Proteomes" id="UP000242660">
    <property type="component" value="Unassembled WGS sequence"/>
</dbReference>
<keyword evidence="5" id="KW-1185">Reference proteome</keyword>
<dbReference type="PANTHER" id="PTHR12151">
    <property type="entry name" value="ELECTRON TRANSPORT PROTIN SCO1/SENC FAMILY MEMBER"/>
    <property type="match status" value="1"/>
</dbReference>
<dbReference type="PROSITE" id="PS51257">
    <property type="entry name" value="PROKAR_LIPOPROTEIN"/>
    <property type="match status" value="1"/>
</dbReference>
<gene>
    <name evidence="4" type="ORF">BZL35_00796</name>
</gene>
<evidence type="ECO:0000256" key="1">
    <source>
        <dbReference type="ARBA" id="ARBA00010996"/>
    </source>
</evidence>